<comment type="caution">
    <text evidence="2">The sequence shown here is derived from an EMBL/GenBank/DDBJ whole genome shotgun (WGS) entry which is preliminary data.</text>
</comment>
<feature type="compositionally biased region" description="Polar residues" evidence="1">
    <location>
        <begin position="1"/>
        <end position="16"/>
    </location>
</feature>
<proteinExistence type="predicted"/>
<name>A0A498JX58_MALDO</name>
<organism evidence="2 3">
    <name type="scientific">Malus domestica</name>
    <name type="common">Apple</name>
    <name type="synonym">Pyrus malus</name>
    <dbReference type="NCBI Taxonomy" id="3750"/>
    <lineage>
        <taxon>Eukaryota</taxon>
        <taxon>Viridiplantae</taxon>
        <taxon>Streptophyta</taxon>
        <taxon>Embryophyta</taxon>
        <taxon>Tracheophyta</taxon>
        <taxon>Spermatophyta</taxon>
        <taxon>Magnoliopsida</taxon>
        <taxon>eudicotyledons</taxon>
        <taxon>Gunneridae</taxon>
        <taxon>Pentapetalae</taxon>
        <taxon>rosids</taxon>
        <taxon>fabids</taxon>
        <taxon>Rosales</taxon>
        <taxon>Rosaceae</taxon>
        <taxon>Amygdaloideae</taxon>
        <taxon>Maleae</taxon>
        <taxon>Malus</taxon>
    </lineage>
</organism>
<dbReference type="Proteomes" id="UP000290289">
    <property type="component" value="Chromosome 5"/>
</dbReference>
<evidence type="ECO:0000313" key="2">
    <source>
        <dbReference type="EMBL" id="RXH98364.1"/>
    </source>
</evidence>
<accession>A0A498JX58</accession>
<feature type="region of interest" description="Disordered" evidence="1">
    <location>
        <begin position="68"/>
        <end position="87"/>
    </location>
</feature>
<protein>
    <submittedName>
        <fullName evidence="2">Uncharacterized protein</fullName>
    </submittedName>
</protein>
<evidence type="ECO:0000256" key="1">
    <source>
        <dbReference type="SAM" id="MobiDB-lite"/>
    </source>
</evidence>
<keyword evidence="3" id="KW-1185">Reference proteome</keyword>
<gene>
    <name evidence="2" type="ORF">DVH24_010689</name>
</gene>
<feature type="compositionally biased region" description="Polar residues" evidence="1">
    <location>
        <begin position="33"/>
        <end position="48"/>
    </location>
</feature>
<dbReference type="EMBL" id="RDQH01000331">
    <property type="protein sequence ID" value="RXH98364.1"/>
    <property type="molecule type" value="Genomic_DNA"/>
</dbReference>
<evidence type="ECO:0000313" key="3">
    <source>
        <dbReference type="Proteomes" id="UP000290289"/>
    </source>
</evidence>
<feature type="region of interest" description="Disordered" evidence="1">
    <location>
        <begin position="1"/>
        <end position="50"/>
    </location>
</feature>
<reference evidence="2 3" key="1">
    <citation type="submission" date="2018-10" db="EMBL/GenBank/DDBJ databases">
        <title>A high-quality apple genome assembly.</title>
        <authorList>
            <person name="Hu J."/>
        </authorList>
    </citation>
    <scope>NUCLEOTIDE SEQUENCE [LARGE SCALE GENOMIC DNA]</scope>
    <source>
        <strain evidence="3">cv. HFTH1</strain>
        <tissue evidence="2">Young leaf</tissue>
    </source>
</reference>
<sequence>MHTSFPSHSTSASATLSIHKRKVASKDHAQPFLPSSFSTDNHDGTLTANDDLKSISACGVGADFDSYDESDELVVDDEEDFDNDSTM</sequence>
<dbReference type="STRING" id="3750.A0A498JX58"/>
<dbReference type="AlphaFoldDB" id="A0A498JX58"/>